<evidence type="ECO:0000313" key="1">
    <source>
        <dbReference type="EMBL" id="CCC48793.1"/>
    </source>
</evidence>
<dbReference type="AlphaFoldDB" id="G0TXV1"/>
<dbReference type="EMBL" id="HE573023">
    <property type="protein sequence ID" value="CCC48793.1"/>
    <property type="molecule type" value="Genomic_DNA"/>
</dbReference>
<dbReference type="VEuPathDB" id="TriTrypDB:TvY486_0701300"/>
<protein>
    <submittedName>
        <fullName evidence="1">Uncharacterized protein</fullName>
    </submittedName>
</protein>
<gene>
    <name evidence="1" type="ORF">TVY486_0701300</name>
</gene>
<name>G0TXV1_TRYVY</name>
<reference evidence="1" key="1">
    <citation type="journal article" date="2012" name="Proc. Natl. Acad. Sci. U.S.A.">
        <title>Antigenic diversity is generated by distinct evolutionary mechanisms in African trypanosome species.</title>
        <authorList>
            <person name="Jackson A.P."/>
            <person name="Berry A."/>
            <person name="Aslett M."/>
            <person name="Allison H.C."/>
            <person name="Burton P."/>
            <person name="Vavrova-Anderson J."/>
            <person name="Brown R."/>
            <person name="Browne H."/>
            <person name="Corton N."/>
            <person name="Hauser H."/>
            <person name="Gamble J."/>
            <person name="Gilderthorp R."/>
            <person name="Marcello L."/>
            <person name="McQuillan J."/>
            <person name="Otto T.D."/>
            <person name="Quail M.A."/>
            <person name="Sanders M.J."/>
            <person name="van Tonder A."/>
            <person name="Ginger M.L."/>
            <person name="Field M.C."/>
            <person name="Barry J.D."/>
            <person name="Hertz-Fowler C."/>
            <person name="Berriman M."/>
        </authorList>
    </citation>
    <scope>NUCLEOTIDE SEQUENCE</scope>
    <source>
        <strain evidence="1">Y486</strain>
    </source>
</reference>
<proteinExistence type="predicted"/>
<organism evidence="1">
    <name type="scientific">Trypanosoma vivax (strain Y486)</name>
    <dbReference type="NCBI Taxonomy" id="1055687"/>
    <lineage>
        <taxon>Eukaryota</taxon>
        <taxon>Discoba</taxon>
        <taxon>Euglenozoa</taxon>
        <taxon>Kinetoplastea</taxon>
        <taxon>Metakinetoplastina</taxon>
        <taxon>Trypanosomatida</taxon>
        <taxon>Trypanosomatidae</taxon>
        <taxon>Trypanosoma</taxon>
        <taxon>Duttonella</taxon>
    </lineage>
</organism>
<accession>G0TXV1</accession>
<sequence length="129" mass="14646">MAVGLLTSTQWQLQLLAPLPPCCAGKRRHILLFCSSHRLLKLSGGIWHKHCSSSADDHLTLNQISLPLPPLSKRIKNKSENKMLLLFLFHSLSIGSEVCTRKRNERKQCFKFAHRQLSHSSSCQRCTTL</sequence>